<evidence type="ECO:0000256" key="1">
    <source>
        <dbReference type="SAM" id="MobiDB-lite"/>
    </source>
</evidence>
<proteinExistence type="predicted"/>
<reference evidence="3" key="1">
    <citation type="submission" date="2023-03" db="EMBL/GenBank/DDBJ databases">
        <title>Massive genome expansion in bonnet fungi (Mycena s.s.) driven by repeated elements and novel gene families across ecological guilds.</title>
        <authorList>
            <consortium name="Lawrence Berkeley National Laboratory"/>
            <person name="Harder C.B."/>
            <person name="Miyauchi S."/>
            <person name="Viragh M."/>
            <person name="Kuo A."/>
            <person name="Thoen E."/>
            <person name="Andreopoulos B."/>
            <person name="Lu D."/>
            <person name="Skrede I."/>
            <person name="Drula E."/>
            <person name="Henrissat B."/>
            <person name="Morin E."/>
            <person name="Kohler A."/>
            <person name="Barry K."/>
            <person name="LaButti K."/>
            <person name="Morin E."/>
            <person name="Salamov A."/>
            <person name="Lipzen A."/>
            <person name="Mereny Z."/>
            <person name="Hegedus B."/>
            <person name="Baldrian P."/>
            <person name="Stursova M."/>
            <person name="Weitz H."/>
            <person name="Taylor A."/>
            <person name="Grigoriev I.V."/>
            <person name="Nagy L.G."/>
            <person name="Martin F."/>
            <person name="Kauserud H."/>
        </authorList>
    </citation>
    <scope>NUCLEOTIDE SEQUENCE</scope>
    <source>
        <strain evidence="3">CBHHK067</strain>
    </source>
</reference>
<sequence>MPELQPVSDSEDESKPVLQAVSDSDDESDGDSSNSDWFSEVGEDGDGFEPSCGSSEELSGVDGSECDSFVDVDLDSDSVGSWDYVRDALETATQDQAAAVTKGQSEKHSPRSELYDSGTTRHITPFRDELNNFVEIPPRSFSAANKSGFSAVGQGDMVIDVPNG</sequence>
<dbReference type="AlphaFoldDB" id="A0AAD7GEP3"/>
<feature type="region of interest" description="Disordered" evidence="1">
    <location>
        <begin position="1"/>
        <end position="77"/>
    </location>
</feature>
<accession>A0AAD7GEP3</accession>
<organism evidence="3 4">
    <name type="scientific">Mycena rosella</name>
    <name type="common">Pink bonnet</name>
    <name type="synonym">Agaricus rosellus</name>
    <dbReference type="NCBI Taxonomy" id="1033263"/>
    <lineage>
        <taxon>Eukaryota</taxon>
        <taxon>Fungi</taxon>
        <taxon>Dikarya</taxon>
        <taxon>Basidiomycota</taxon>
        <taxon>Agaricomycotina</taxon>
        <taxon>Agaricomycetes</taxon>
        <taxon>Agaricomycetidae</taxon>
        <taxon>Agaricales</taxon>
        <taxon>Marasmiineae</taxon>
        <taxon>Mycenaceae</taxon>
        <taxon>Mycena</taxon>
    </lineage>
</organism>
<evidence type="ECO:0000313" key="2">
    <source>
        <dbReference type="EMBL" id="KAJ7645778.1"/>
    </source>
</evidence>
<evidence type="ECO:0000313" key="3">
    <source>
        <dbReference type="EMBL" id="KAJ7687483.1"/>
    </source>
</evidence>
<dbReference type="Proteomes" id="UP001221757">
    <property type="component" value="Unassembled WGS sequence"/>
</dbReference>
<keyword evidence="4" id="KW-1185">Reference proteome</keyword>
<protein>
    <submittedName>
        <fullName evidence="3">Uncharacterized protein</fullName>
    </submittedName>
</protein>
<feature type="region of interest" description="Disordered" evidence="1">
    <location>
        <begin position="95"/>
        <end position="121"/>
    </location>
</feature>
<feature type="compositionally biased region" description="Basic and acidic residues" evidence="1">
    <location>
        <begin position="104"/>
        <end position="114"/>
    </location>
</feature>
<feature type="non-terminal residue" evidence="3">
    <location>
        <position position="164"/>
    </location>
</feature>
<dbReference type="EMBL" id="JARKIE010000087">
    <property type="protein sequence ID" value="KAJ7687483.1"/>
    <property type="molecule type" value="Genomic_DNA"/>
</dbReference>
<gene>
    <name evidence="3" type="ORF">B0H17DRAFT_939361</name>
    <name evidence="2" type="ORF">B0H17DRAFT_959412</name>
</gene>
<feature type="compositionally biased region" description="Acidic residues" evidence="1">
    <location>
        <begin position="64"/>
        <end position="76"/>
    </location>
</feature>
<name>A0AAD7GEP3_MYCRO</name>
<comment type="caution">
    <text evidence="3">The sequence shown here is derived from an EMBL/GenBank/DDBJ whole genome shotgun (WGS) entry which is preliminary data.</text>
</comment>
<evidence type="ECO:0000313" key="4">
    <source>
        <dbReference type="Proteomes" id="UP001221757"/>
    </source>
</evidence>
<dbReference type="EMBL" id="JARKIE010000393">
    <property type="protein sequence ID" value="KAJ7645778.1"/>
    <property type="molecule type" value="Genomic_DNA"/>
</dbReference>